<sequence>MSLNPPWLFFTASRPLFSRSSPFLLFSHSALINSALDRRCLTNMHFSRVLGAAVLLSTTVLAVPPKHIKRTESHHNEMAVGDVAAVAADGSSTSTMEDAGTSSPAVSSSTTSSSEAMTMRSTSSSTEMTTSWSNISTITASSCSASLVTSIIAITENITSTVTAIPAPTMSSNTMSTDDIITITSTLNTASSTDLSTASLDPTHTKHHPTP</sequence>
<feature type="region of interest" description="Disordered" evidence="1">
    <location>
        <begin position="90"/>
        <end position="130"/>
    </location>
</feature>
<proteinExistence type="predicted"/>
<protein>
    <submittedName>
        <fullName evidence="2">Uncharacterized protein</fullName>
    </submittedName>
</protein>
<evidence type="ECO:0000313" key="3">
    <source>
        <dbReference type="Proteomes" id="UP000824998"/>
    </source>
</evidence>
<dbReference type="AlphaFoldDB" id="A0A9P8C807"/>
<organism evidence="2 3">
    <name type="scientific">Amylocarpus encephaloides</name>
    <dbReference type="NCBI Taxonomy" id="45428"/>
    <lineage>
        <taxon>Eukaryota</taxon>
        <taxon>Fungi</taxon>
        <taxon>Dikarya</taxon>
        <taxon>Ascomycota</taxon>
        <taxon>Pezizomycotina</taxon>
        <taxon>Leotiomycetes</taxon>
        <taxon>Helotiales</taxon>
        <taxon>Helotiales incertae sedis</taxon>
        <taxon>Amylocarpus</taxon>
    </lineage>
</organism>
<evidence type="ECO:0000313" key="2">
    <source>
        <dbReference type="EMBL" id="KAG9236910.1"/>
    </source>
</evidence>
<feature type="compositionally biased region" description="Low complexity" evidence="1">
    <location>
        <begin position="192"/>
        <end position="201"/>
    </location>
</feature>
<gene>
    <name evidence="2" type="ORF">BJ875DRAFT_199882</name>
</gene>
<feature type="region of interest" description="Disordered" evidence="1">
    <location>
        <begin position="192"/>
        <end position="211"/>
    </location>
</feature>
<reference evidence="2" key="1">
    <citation type="journal article" date="2021" name="IMA Fungus">
        <title>Genomic characterization of three marine fungi, including Emericellopsis atlantica sp. nov. with signatures of a generalist lifestyle and marine biomass degradation.</title>
        <authorList>
            <person name="Hagestad O.C."/>
            <person name="Hou L."/>
            <person name="Andersen J.H."/>
            <person name="Hansen E.H."/>
            <person name="Altermark B."/>
            <person name="Li C."/>
            <person name="Kuhnert E."/>
            <person name="Cox R.J."/>
            <person name="Crous P.W."/>
            <person name="Spatafora J.W."/>
            <person name="Lail K."/>
            <person name="Amirebrahimi M."/>
            <person name="Lipzen A."/>
            <person name="Pangilinan J."/>
            <person name="Andreopoulos W."/>
            <person name="Hayes R.D."/>
            <person name="Ng V."/>
            <person name="Grigoriev I.V."/>
            <person name="Jackson S.A."/>
            <person name="Sutton T.D.S."/>
            <person name="Dobson A.D.W."/>
            <person name="Rama T."/>
        </authorList>
    </citation>
    <scope>NUCLEOTIDE SEQUENCE</scope>
    <source>
        <strain evidence="2">TRa018bII</strain>
    </source>
</reference>
<accession>A0A9P8C807</accession>
<dbReference type="Proteomes" id="UP000824998">
    <property type="component" value="Unassembled WGS sequence"/>
</dbReference>
<comment type="caution">
    <text evidence="2">The sequence shown here is derived from an EMBL/GenBank/DDBJ whole genome shotgun (WGS) entry which is preliminary data.</text>
</comment>
<keyword evidence="3" id="KW-1185">Reference proteome</keyword>
<name>A0A9P8C807_9HELO</name>
<dbReference type="EMBL" id="MU251397">
    <property type="protein sequence ID" value="KAG9236910.1"/>
    <property type="molecule type" value="Genomic_DNA"/>
</dbReference>
<evidence type="ECO:0000256" key="1">
    <source>
        <dbReference type="SAM" id="MobiDB-lite"/>
    </source>
</evidence>